<name>A0ABW2ASD0_9MICO</name>
<organism evidence="2 3">
    <name type="scientific">Branchiibius cervicis</name>
    <dbReference type="NCBI Taxonomy" id="908252"/>
    <lineage>
        <taxon>Bacteria</taxon>
        <taxon>Bacillati</taxon>
        <taxon>Actinomycetota</taxon>
        <taxon>Actinomycetes</taxon>
        <taxon>Micrococcales</taxon>
        <taxon>Dermacoccaceae</taxon>
        <taxon>Branchiibius</taxon>
    </lineage>
</organism>
<dbReference type="Proteomes" id="UP001596356">
    <property type="component" value="Unassembled WGS sequence"/>
</dbReference>
<evidence type="ECO:0000313" key="3">
    <source>
        <dbReference type="Proteomes" id="UP001596356"/>
    </source>
</evidence>
<feature type="transmembrane region" description="Helical" evidence="1">
    <location>
        <begin position="91"/>
        <end position="110"/>
    </location>
</feature>
<evidence type="ECO:0008006" key="4">
    <source>
        <dbReference type="Google" id="ProtNLM"/>
    </source>
</evidence>
<dbReference type="InterPro" id="IPR046373">
    <property type="entry name" value="Acyl-CoA_Oxase/DH_mid-dom_sf"/>
</dbReference>
<keyword evidence="1" id="KW-0472">Membrane</keyword>
<gene>
    <name evidence="2" type="ORF">ACFQBT_06860</name>
</gene>
<dbReference type="SUPFAM" id="SSF56645">
    <property type="entry name" value="Acyl-CoA dehydrogenase NM domain-like"/>
    <property type="match status" value="1"/>
</dbReference>
<dbReference type="RefSeq" id="WP_377821423.1">
    <property type="nucleotide sequence ID" value="NZ_JBHSWJ010000002.1"/>
</dbReference>
<evidence type="ECO:0000256" key="1">
    <source>
        <dbReference type="SAM" id="Phobius"/>
    </source>
</evidence>
<keyword evidence="1" id="KW-1133">Transmembrane helix</keyword>
<keyword evidence="1" id="KW-0812">Transmembrane</keyword>
<protein>
    <recommendedName>
        <fullName evidence="4">Acyl-CoA dehydrogenase</fullName>
    </recommendedName>
</protein>
<evidence type="ECO:0000313" key="2">
    <source>
        <dbReference type="EMBL" id="MFC6713569.1"/>
    </source>
</evidence>
<proteinExistence type="predicted"/>
<reference evidence="3" key="1">
    <citation type="journal article" date="2019" name="Int. J. Syst. Evol. Microbiol.">
        <title>The Global Catalogue of Microorganisms (GCM) 10K type strain sequencing project: providing services to taxonomists for standard genome sequencing and annotation.</title>
        <authorList>
            <consortium name="The Broad Institute Genomics Platform"/>
            <consortium name="The Broad Institute Genome Sequencing Center for Infectious Disease"/>
            <person name="Wu L."/>
            <person name="Ma J."/>
        </authorList>
    </citation>
    <scope>NUCLEOTIDE SEQUENCE [LARGE SCALE GENOMIC DNA]</scope>
    <source>
        <strain evidence="3">NBRC 106593</strain>
    </source>
</reference>
<keyword evidence="3" id="KW-1185">Reference proteome</keyword>
<accession>A0ABW2ASD0</accession>
<dbReference type="InterPro" id="IPR009100">
    <property type="entry name" value="AcylCoA_DH/oxidase_NM_dom_sf"/>
</dbReference>
<dbReference type="Gene3D" id="2.40.110.10">
    <property type="entry name" value="Butyryl-CoA Dehydrogenase, subunit A, domain 2"/>
    <property type="match status" value="1"/>
</dbReference>
<dbReference type="EMBL" id="JBHSWJ010000002">
    <property type="protein sequence ID" value="MFC6713569.1"/>
    <property type="molecule type" value="Genomic_DNA"/>
</dbReference>
<sequence>MSAYPDNGGWVVDGIKPWCSLAGQISHALVTAWVDDSTRRLFAVSLSETQVLDVPWVSRGLTEIVSAPVRFEQVRAYPIGEDGWYLRRPGFWWGAIGVAACWYGGAAGVAQRLRPRGGRDPDQIALLHLGGADAALYAAGCSLREAAAIVDDGSARDRDEVTARRVRAIVRAVCDDVLGRVARATGPAPLTFEEEHARRVADLSVYICQDHAERDLAALGAALA</sequence>
<comment type="caution">
    <text evidence="2">The sequence shown here is derived from an EMBL/GenBank/DDBJ whole genome shotgun (WGS) entry which is preliminary data.</text>
</comment>